<dbReference type="Gene3D" id="3.40.1830.10">
    <property type="entry name" value="Thermophilic metalloprotease (M29)"/>
    <property type="match status" value="1"/>
</dbReference>
<dbReference type="GO" id="GO:0006508">
    <property type="term" value="P:proteolysis"/>
    <property type="evidence" value="ECO:0007669"/>
    <property type="project" value="UniProtKB-KW"/>
</dbReference>
<dbReference type="EC" id="3.4.11.-" evidence="10"/>
<evidence type="ECO:0000256" key="4">
    <source>
        <dbReference type="ARBA" id="ARBA00008236"/>
    </source>
</evidence>
<evidence type="ECO:0000256" key="5">
    <source>
        <dbReference type="ARBA" id="ARBA00022438"/>
    </source>
</evidence>
<dbReference type="GO" id="GO:0004177">
    <property type="term" value="F:aminopeptidase activity"/>
    <property type="evidence" value="ECO:0007669"/>
    <property type="project" value="UniProtKB-KW"/>
</dbReference>
<dbReference type="PANTHER" id="PTHR34448">
    <property type="entry name" value="AMINOPEPTIDASE"/>
    <property type="match status" value="1"/>
</dbReference>
<proteinExistence type="inferred from homology"/>
<dbReference type="KEGG" id="agv:OJF2_57180"/>
<keyword evidence="8 10" id="KW-0378">Hydrolase</keyword>
<dbReference type="AlphaFoldDB" id="A0A5B9WAT9"/>
<keyword evidence="5 10" id="KW-0031">Aminopeptidase</keyword>
<keyword evidence="9" id="KW-0482">Metalloprotease</keyword>
<evidence type="ECO:0000313" key="10">
    <source>
        <dbReference type="EMBL" id="QEH37131.1"/>
    </source>
</evidence>
<name>A0A5B9WAT9_9BACT</name>
<evidence type="ECO:0000256" key="8">
    <source>
        <dbReference type="ARBA" id="ARBA00022801"/>
    </source>
</evidence>
<evidence type="ECO:0000256" key="6">
    <source>
        <dbReference type="ARBA" id="ARBA00022670"/>
    </source>
</evidence>
<sequence length="376" mass="42265">MNDPRWEKLASILVQHSLKLGKGETLFIECFDLDDTSLPRLLVRKALETGASAIVDVRDNCIVRELIRHGNAESLRRWGEIDRTRMERVDAYLGLRGARNISELSDVPSDRMSLYNQEYQKPVHFDYRIKKTRWCVMRLPSPSMAQQAAMSTEAFEDFYFDACTLDYAWLSRALRPLVGRMDAAREVHIQGPETDLRFSIAGIPVIPCAGEMNIPDGEVFTAPVRDSVEGHVRFNAPTIYQGTAFDGVRLEFSGGRVVRADCTAGDAEKLRSILNCDAGAPFIGEFSIGCNPKIFHPMRDILFDEKIAGSFHFTPGNAYDEADNGNRSKIHWDLVQIQRPDYGGGTISFDGQPIRIDGRFVTDDLKGLNAEMPQRV</sequence>
<accession>A0A5B9WAT9</accession>
<dbReference type="InterPro" id="IPR052170">
    <property type="entry name" value="M29_Exopeptidase"/>
</dbReference>
<comment type="similarity">
    <text evidence="4">Belongs to the peptidase M29 family.</text>
</comment>
<evidence type="ECO:0000313" key="11">
    <source>
        <dbReference type="Proteomes" id="UP000324233"/>
    </source>
</evidence>
<keyword evidence="7" id="KW-0479">Metal-binding</keyword>
<dbReference type="RefSeq" id="WP_148596733.1">
    <property type="nucleotide sequence ID" value="NZ_CP042997.1"/>
</dbReference>
<dbReference type="SUPFAM" id="SSF144052">
    <property type="entry name" value="Thermophilic metalloprotease-like"/>
    <property type="match status" value="1"/>
</dbReference>
<dbReference type="Pfam" id="PF02073">
    <property type="entry name" value="Peptidase_M29"/>
    <property type="match status" value="1"/>
</dbReference>
<comment type="cofactor">
    <cofactor evidence="3">
        <name>Zn(2+)</name>
        <dbReference type="ChEBI" id="CHEBI:29105"/>
    </cofactor>
</comment>
<dbReference type="EMBL" id="CP042997">
    <property type="protein sequence ID" value="QEH37131.1"/>
    <property type="molecule type" value="Genomic_DNA"/>
</dbReference>
<keyword evidence="11" id="KW-1185">Reference proteome</keyword>
<dbReference type="PANTHER" id="PTHR34448:SF1">
    <property type="entry name" value="BLL6088 PROTEIN"/>
    <property type="match status" value="1"/>
</dbReference>
<organism evidence="10 11">
    <name type="scientific">Aquisphaera giovannonii</name>
    <dbReference type="NCBI Taxonomy" id="406548"/>
    <lineage>
        <taxon>Bacteria</taxon>
        <taxon>Pseudomonadati</taxon>
        <taxon>Planctomycetota</taxon>
        <taxon>Planctomycetia</taxon>
        <taxon>Isosphaerales</taxon>
        <taxon>Isosphaeraceae</taxon>
        <taxon>Aquisphaera</taxon>
    </lineage>
</organism>
<dbReference type="Proteomes" id="UP000324233">
    <property type="component" value="Chromosome"/>
</dbReference>
<evidence type="ECO:0000256" key="3">
    <source>
        <dbReference type="ARBA" id="ARBA00001947"/>
    </source>
</evidence>
<reference evidence="10 11" key="1">
    <citation type="submission" date="2019-08" db="EMBL/GenBank/DDBJ databases">
        <title>Deep-cultivation of Planctomycetes and their phenomic and genomic characterization uncovers novel biology.</title>
        <authorList>
            <person name="Wiegand S."/>
            <person name="Jogler M."/>
            <person name="Boedeker C."/>
            <person name="Pinto D."/>
            <person name="Vollmers J."/>
            <person name="Rivas-Marin E."/>
            <person name="Kohn T."/>
            <person name="Peeters S.H."/>
            <person name="Heuer A."/>
            <person name="Rast P."/>
            <person name="Oberbeckmann S."/>
            <person name="Bunk B."/>
            <person name="Jeske O."/>
            <person name="Meyerdierks A."/>
            <person name="Storesund J.E."/>
            <person name="Kallscheuer N."/>
            <person name="Luecker S."/>
            <person name="Lage O.M."/>
            <person name="Pohl T."/>
            <person name="Merkel B.J."/>
            <person name="Hornburger P."/>
            <person name="Mueller R.-W."/>
            <person name="Bruemmer F."/>
            <person name="Labrenz M."/>
            <person name="Spormann A.M."/>
            <person name="Op den Camp H."/>
            <person name="Overmann J."/>
            <person name="Amann R."/>
            <person name="Jetten M.S.M."/>
            <person name="Mascher T."/>
            <person name="Medema M.H."/>
            <person name="Devos D.P."/>
            <person name="Kaster A.-K."/>
            <person name="Ovreas L."/>
            <person name="Rohde M."/>
            <person name="Galperin M.Y."/>
            <person name="Jogler C."/>
        </authorList>
    </citation>
    <scope>NUCLEOTIDE SEQUENCE [LARGE SCALE GENOMIC DNA]</scope>
    <source>
        <strain evidence="10 11">OJF2</strain>
    </source>
</reference>
<evidence type="ECO:0000256" key="9">
    <source>
        <dbReference type="ARBA" id="ARBA00023049"/>
    </source>
</evidence>
<dbReference type="OrthoDB" id="9803993at2"/>
<dbReference type="GO" id="GO:0008237">
    <property type="term" value="F:metallopeptidase activity"/>
    <property type="evidence" value="ECO:0007669"/>
    <property type="project" value="UniProtKB-KW"/>
</dbReference>
<dbReference type="GO" id="GO:0046872">
    <property type="term" value="F:metal ion binding"/>
    <property type="evidence" value="ECO:0007669"/>
    <property type="project" value="UniProtKB-KW"/>
</dbReference>
<gene>
    <name evidence="10" type="primary">pepS</name>
    <name evidence="10" type="ORF">OJF2_57180</name>
</gene>
<evidence type="ECO:0000256" key="7">
    <source>
        <dbReference type="ARBA" id="ARBA00022723"/>
    </source>
</evidence>
<comment type="cofactor">
    <cofactor evidence="2">
        <name>Mg(2+)</name>
        <dbReference type="ChEBI" id="CHEBI:18420"/>
    </cofactor>
</comment>
<dbReference type="InterPro" id="IPR035097">
    <property type="entry name" value="M29_N-terminal"/>
</dbReference>
<dbReference type="InterPro" id="IPR000787">
    <property type="entry name" value="Peptidase_M29"/>
</dbReference>
<comment type="cofactor">
    <cofactor evidence="1">
        <name>Co(2+)</name>
        <dbReference type="ChEBI" id="CHEBI:48828"/>
    </cofactor>
</comment>
<keyword evidence="6" id="KW-0645">Protease</keyword>
<evidence type="ECO:0000256" key="2">
    <source>
        <dbReference type="ARBA" id="ARBA00001946"/>
    </source>
</evidence>
<evidence type="ECO:0000256" key="1">
    <source>
        <dbReference type="ARBA" id="ARBA00001941"/>
    </source>
</evidence>
<protein>
    <submittedName>
        <fullName evidence="10">Aminopeptidase PepS</fullName>
        <ecNumber evidence="10">3.4.11.-</ecNumber>
    </submittedName>
</protein>